<dbReference type="Pfam" id="PF00163">
    <property type="entry name" value="Ribosomal_S4"/>
    <property type="match status" value="1"/>
</dbReference>
<dbReference type="InterPro" id="IPR017972">
    <property type="entry name" value="Cyt_P450_CS"/>
</dbReference>
<dbReference type="Gene3D" id="1.10.630.10">
    <property type="entry name" value="Cytochrome P450"/>
    <property type="match status" value="1"/>
</dbReference>
<evidence type="ECO:0000256" key="11">
    <source>
        <dbReference type="ARBA" id="ARBA00023274"/>
    </source>
</evidence>
<dbReference type="OrthoDB" id="10248812at2759"/>
<accession>A0A9W9PJ75</accession>
<dbReference type="GO" id="GO:0020037">
    <property type="term" value="F:heme binding"/>
    <property type="evidence" value="ECO:0007669"/>
    <property type="project" value="InterPro"/>
</dbReference>
<dbReference type="PANTHER" id="PTHR24305:SF180">
    <property type="entry name" value="P450, PUTATIVE (EUROFUNG)-RELATED"/>
    <property type="match status" value="1"/>
</dbReference>
<evidence type="ECO:0000256" key="12">
    <source>
        <dbReference type="ARBA" id="ARBA00069727"/>
    </source>
</evidence>
<sequence length="710" mass="81057">MPSVTEVSVNLVLSIAILVVSRFLWSYLRSPLRSFPGPPVAAFTNVWRMMDVFKGRCDITHNALHRKYGSAVRLGPNLLSLSDPDVVSQVYNTKTPWQKSDMYFPNDVLVDGIRYSNLFSTRDEKWHSTFVRPIKSLYSMSKVQDMEPGLDVTIALFFEKLRERFVKTGNVCDMSEYLNFFAWDAMSEITFSQNLGILEAGWDYRGFLKRSNRTLDYFASISQLPILDHLLDKNPVMRIGPPTFIWANIFSVEQLQKRLAAGGIKESGHVDYLDRFLEAKEKHPELVDDNTIILWLLSNVLAGSDSTAGAMCSIVYHVLKHPHVHKKLCAELRAAHLSFPPTWKELQGLTYFDAVMREGVRVGGGVGLILERVVPKGGFHLPDGRFVPEGTVVGVNPWVMNRCEAVYGGDIESFIPERWLQNPGERDEDYERRFSKMKATDFSFGGGPRVCLGRYVSRLESYKLVAALFTHFDPITARGTSAVGGETVVRQNNTARDNFLIDSLADGLSNYRWGEFQSVAATMVRQLKHHEKKLLRKVDFHTYKSDGNHREHQVSQRYLLQDPMDYKKYSQLCGSMRSLAHKLSQLDPDSDPVRRKLESELLDKLWRMGILKQSREQGAGLSRVEREVTVSAFCRRRLAVLMVRSGMVETIKAATTFIEQGHVRVGTEVVTDPAYLVTRNMEDFVTWVDSSKIKRNIMRYRDKMDDFDLM</sequence>
<evidence type="ECO:0000256" key="10">
    <source>
        <dbReference type="ARBA" id="ARBA00023242"/>
    </source>
</evidence>
<dbReference type="InterPro" id="IPR036986">
    <property type="entry name" value="S4_RNA-bd_sf"/>
</dbReference>
<evidence type="ECO:0000256" key="8">
    <source>
        <dbReference type="ARBA" id="ARBA00023002"/>
    </source>
</evidence>
<evidence type="ECO:0000256" key="4">
    <source>
        <dbReference type="ARBA" id="ARBA00022517"/>
    </source>
</evidence>
<proteinExistence type="inferred from homology"/>
<dbReference type="GO" id="GO:0019843">
    <property type="term" value="F:rRNA binding"/>
    <property type="evidence" value="ECO:0007669"/>
    <property type="project" value="UniProtKB-KW"/>
</dbReference>
<dbReference type="InterPro" id="IPR002942">
    <property type="entry name" value="S4_RNA-bd"/>
</dbReference>
<dbReference type="SUPFAM" id="SSF48264">
    <property type="entry name" value="Cytochrome P450"/>
    <property type="match status" value="1"/>
</dbReference>
<dbReference type="GO" id="GO:1990904">
    <property type="term" value="C:ribonucleoprotein complex"/>
    <property type="evidence" value="ECO:0007669"/>
    <property type="project" value="UniProtKB-KW"/>
</dbReference>
<keyword evidence="11" id="KW-0687">Ribonucleoprotein</keyword>
<comment type="similarity">
    <text evidence="3">Belongs to the universal ribosomal protein uS4 family.</text>
</comment>
<dbReference type="FunFam" id="3.10.290.10:FF:000006">
    <property type="entry name" value="U3 small nucleolar ribonucleoprotein IMP3"/>
    <property type="match status" value="1"/>
</dbReference>
<keyword evidence="19" id="KW-1185">Reference proteome</keyword>
<dbReference type="CDD" id="cd00165">
    <property type="entry name" value="S4"/>
    <property type="match status" value="1"/>
</dbReference>
<dbReference type="PROSITE" id="PS00086">
    <property type="entry name" value="CYTOCHROME_P450"/>
    <property type="match status" value="1"/>
</dbReference>
<keyword evidence="15" id="KW-0472">Membrane</keyword>
<dbReference type="SMART" id="SM01390">
    <property type="entry name" value="Ribosomal_S4"/>
    <property type="match status" value="1"/>
</dbReference>
<evidence type="ECO:0000256" key="3">
    <source>
        <dbReference type="ARBA" id="ARBA00007465"/>
    </source>
</evidence>
<keyword evidence="15" id="KW-1133">Transmembrane helix</keyword>
<keyword evidence="10" id="KW-0539">Nucleus</keyword>
<dbReference type="InterPro" id="IPR050121">
    <property type="entry name" value="Cytochrome_P450_monoxygenase"/>
</dbReference>
<dbReference type="EMBL" id="JAPQKS010000002">
    <property type="protein sequence ID" value="KAJ5247819.1"/>
    <property type="molecule type" value="Genomic_DNA"/>
</dbReference>
<dbReference type="InterPro" id="IPR001128">
    <property type="entry name" value="Cyt_P450"/>
</dbReference>
<evidence type="ECO:0000313" key="18">
    <source>
        <dbReference type="EMBL" id="KAJ5247819.1"/>
    </source>
</evidence>
<feature type="domain" description="RNA-binding S4" evidence="16">
    <location>
        <begin position="636"/>
        <end position="698"/>
    </location>
</feature>
<evidence type="ECO:0000256" key="15">
    <source>
        <dbReference type="SAM" id="Phobius"/>
    </source>
</evidence>
<evidence type="ECO:0000256" key="9">
    <source>
        <dbReference type="ARBA" id="ARBA00023004"/>
    </source>
</evidence>
<feature type="domain" description="Small ribosomal subunit protein uS4 N-terminal" evidence="17">
    <location>
        <begin position="526"/>
        <end position="635"/>
    </location>
</feature>
<keyword evidence="6" id="KW-0699">rRNA-binding</keyword>
<protein>
    <recommendedName>
        <fullName evidence="12">U3 small nucleolar ribonucleoprotein protein IMP3</fullName>
    </recommendedName>
    <alternativeName>
        <fullName evidence="13">U3 small nucleolar ribonucleoprotein protein imp3</fullName>
    </alternativeName>
</protein>
<dbReference type="SMART" id="SM00363">
    <property type="entry name" value="S4"/>
    <property type="match status" value="1"/>
</dbReference>
<evidence type="ECO:0000256" key="1">
    <source>
        <dbReference type="ARBA" id="ARBA00001971"/>
    </source>
</evidence>
<dbReference type="Pfam" id="PF01479">
    <property type="entry name" value="S4"/>
    <property type="match status" value="1"/>
</dbReference>
<evidence type="ECO:0000256" key="14">
    <source>
        <dbReference type="PROSITE-ProRule" id="PRU00182"/>
    </source>
</evidence>
<dbReference type="GO" id="GO:0005506">
    <property type="term" value="F:iron ion binding"/>
    <property type="evidence" value="ECO:0007669"/>
    <property type="project" value="InterPro"/>
</dbReference>
<reference evidence="18" key="2">
    <citation type="journal article" date="2023" name="IMA Fungus">
        <title>Comparative genomic study of the Penicillium genus elucidates a diverse pangenome and 15 lateral gene transfer events.</title>
        <authorList>
            <person name="Petersen C."/>
            <person name="Sorensen T."/>
            <person name="Nielsen M.R."/>
            <person name="Sondergaard T.E."/>
            <person name="Sorensen J.L."/>
            <person name="Fitzpatrick D.A."/>
            <person name="Frisvad J.C."/>
            <person name="Nielsen K.L."/>
        </authorList>
    </citation>
    <scope>NUCLEOTIDE SEQUENCE</scope>
    <source>
        <strain evidence="18">IBT 19713</strain>
    </source>
</reference>
<dbReference type="GO" id="GO:0016705">
    <property type="term" value="F:oxidoreductase activity, acting on paired donors, with incorporation or reduction of molecular oxygen"/>
    <property type="evidence" value="ECO:0007669"/>
    <property type="project" value="InterPro"/>
</dbReference>
<gene>
    <name evidence="18" type="ORF">N7468_002802</name>
</gene>
<dbReference type="Gene3D" id="3.10.290.10">
    <property type="entry name" value="RNA-binding S4 domain"/>
    <property type="match status" value="1"/>
</dbReference>
<evidence type="ECO:0000256" key="5">
    <source>
        <dbReference type="ARBA" id="ARBA00022723"/>
    </source>
</evidence>
<dbReference type="Proteomes" id="UP001150941">
    <property type="component" value="Unassembled WGS sequence"/>
</dbReference>
<name>A0A9W9PJ75_9EURO</name>
<dbReference type="SUPFAM" id="SSF55174">
    <property type="entry name" value="Alpha-L RNA-binding motif"/>
    <property type="match status" value="1"/>
</dbReference>
<dbReference type="PROSITE" id="PS50889">
    <property type="entry name" value="S4"/>
    <property type="match status" value="1"/>
</dbReference>
<dbReference type="CDD" id="cd11060">
    <property type="entry name" value="CYP57A1-like"/>
    <property type="match status" value="1"/>
</dbReference>
<reference evidence="18" key="1">
    <citation type="submission" date="2022-11" db="EMBL/GenBank/DDBJ databases">
        <authorList>
            <person name="Petersen C."/>
        </authorList>
    </citation>
    <scope>NUCLEOTIDE SEQUENCE</scope>
    <source>
        <strain evidence="18">IBT 19713</strain>
    </source>
</reference>
<feature type="transmembrane region" description="Helical" evidence="15">
    <location>
        <begin position="7"/>
        <end position="28"/>
    </location>
</feature>
<dbReference type="InterPro" id="IPR036396">
    <property type="entry name" value="Cyt_P450_sf"/>
</dbReference>
<keyword evidence="9" id="KW-0408">Iron</keyword>
<dbReference type="GO" id="GO:0004497">
    <property type="term" value="F:monooxygenase activity"/>
    <property type="evidence" value="ECO:0007669"/>
    <property type="project" value="InterPro"/>
</dbReference>
<evidence type="ECO:0000259" key="17">
    <source>
        <dbReference type="SMART" id="SM01390"/>
    </source>
</evidence>
<keyword evidence="4" id="KW-0690">Ribosome biogenesis</keyword>
<organism evidence="18 19">
    <name type="scientific">Penicillium chermesinum</name>
    <dbReference type="NCBI Taxonomy" id="63820"/>
    <lineage>
        <taxon>Eukaryota</taxon>
        <taxon>Fungi</taxon>
        <taxon>Dikarya</taxon>
        <taxon>Ascomycota</taxon>
        <taxon>Pezizomycotina</taxon>
        <taxon>Eurotiomycetes</taxon>
        <taxon>Eurotiomycetidae</taxon>
        <taxon>Eurotiales</taxon>
        <taxon>Aspergillaceae</taxon>
        <taxon>Penicillium</taxon>
    </lineage>
</organism>
<evidence type="ECO:0000256" key="2">
    <source>
        <dbReference type="ARBA" id="ARBA00004604"/>
    </source>
</evidence>
<dbReference type="RefSeq" id="XP_058335240.1">
    <property type="nucleotide sequence ID" value="XM_058472099.1"/>
</dbReference>
<evidence type="ECO:0000256" key="7">
    <source>
        <dbReference type="ARBA" id="ARBA00022884"/>
    </source>
</evidence>
<dbReference type="GO" id="GO:0043386">
    <property type="term" value="P:mycotoxin biosynthetic process"/>
    <property type="evidence" value="ECO:0007669"/>
    <property type="project" value="UniProtKB-ARBA"/>
</dbReference>
<evidence type="ECO:0000313" key="19">
    <source>
        <dbReference type="Proteomes" id="UP001150941"/>
    </source>
</evidence>
<dbReference type="InterPro" id="IPR001912">
    <property type="entry name" value="Ribosomal_uS4_N"/>
</dbReference>
<dbReference type="GeneID" id="83199402"/>
<dbReference type="AlphaFoldDB" id="A0A9W9PJ75"/>
<evidence type="ECO:0000256" key="13">
    <source>
        <dbReference type="ARBA" id="ARBA00072223"/>
    </source>
</evidence>
<keyword evidence="8" id="KW-0560">Oxidoreductase</keyword>
<evidence type="ECO:0000256" key="6">
    <source>
        <dbReference type="ARBA" id="ARBA00022730"/>
    </source>
</evidence>
<dbReference type="GO" id="GO:0042254">
    <property type="term" value="P:ribosome biogenesis"/>
    <property type="evidence" value="ECO:0007669"/>
    <property type="project" value="UniProtKB-KW"/>
</dbReference>
<keyword evidence="5" id="KW-0479">Metal-binding</keyword>
<comment type="cofactor">
    <cofactor evidence="1">
        <name>heme</name>
        <dbReference type="ChEBI" id="CHEBI:30413"/>
    </cofactor>
</comment>
<dbReference type="GO" id="GO:0005730">
    <property type="term" value="C:nucleolus"/>
    <property type="evidence" value="ECO:0007669"/>
    <property type="project" value="UniProtKB-SubCell"/>
</dbReference>
<comment type="subcellular location">
    <subcellularLocation>
        <location evidence="2">Nucleus</location>
        <location evidence="2">Nucleolus</location>
    </subcellularLocation>
</comment>
<keyword evidence="7 14" id="KW-0694">RNA-binding</keyword>
<dbReference type="Pfam" id="PF00067">
    <property type="entry name" value="p450"/>
    <property type="match status" value="1"/>
</dbReference>
<dbReference type="PANTHER" id="PTHR24305">
    <property type="entry name" value="CYTOCHROME P450"/>
    <property type="match status" value="1"/>
</dbReference>
<keyword evidence="15" id="KW-0812">Transmembrane</keyword>
<comment type="caution">
    <text evidence="18">The sequence shown here is derived from an EMBL/GenBank/DDBJ whole genome shotgun (WGS) entry which is preliminary data.</text>
</comment>
<evidence type="ECO:0000259" key="16">
    <source>
        <dbReference type="SMART" id="SM00363"/>
    </source>
</evidence>